<dbReference type="EMBL" id="MLKD01000017">
    <property type="protein sequence ID" value="OQE18650.1"/>
    <property type="molecule type" value="Genomic_DNA"/>
</dbReference>
<reference evidence="2" key="1">
    <citation type="journal article" date="2017" name="Nat. Microbiol.">
        <title>Global analysis of biosynthetic gene clusters reveals vast potential of secondary metabolite production in Penicillium species.</title>
        <authorList>
            <person name="Nielsen J.C."/>
            <person name="Grijseels S."/>
            <person name="Prigent S."/>
            <person name="Ji B."/>
            <person name="Dainat J."/>
            <person name="Nielsen K.F."/>
            <person name="Frisvad J.C."/>
            <person name="Workman M."/>
            <person name="Nielsen J."/>
        </authorList>
    </citation>
    <scope>NUCLEOTIDE SEQUENCE [LARGE SCALE GENOMIC DNA]</scope>
    <source>
        <strain evidence="2">IBT 24891</strain>
    </source>
</reference>
<accession>A0A1V6SY57</accession>
<evidence type="ECO:0000313" key="2">
    <source>
        <dbReference type="Proteomes" id="UP000191285"/>
    </source>
</evidence>
<dbReference type="AlphaFoldDB" id="A0A1V6SY57"/>
<organism evidence="1 2">
    <name type="scientific">Penicillium steckii</name>
    <dbReference type="NCBI Taxonomy" id="303698"/>
    <lineage>
        <taxon>Eukaryota</taxon>
        <taxon>Fungi</taxon>
        <taxon>Dikarya</taxon>
        <taxon>Ascomycota</taxon>
        <taxon>Pezizomycotina</taxon>
        <taxon>Eurotiomycetes</taxon>
        <taxon>Eurotiomycetidae</taxon>
        <taxon>Eurotiales</taxon>
        <taxon>Aspergillaceae</taxon>
        <taxon>Penicillium</taxon>
    </lineage>
</organism>
<evidence type="ECO:0000313" key="1">
    <source>
        <dbReference type="EMBL" id="OQE18650.1"/>
    </source>
</evidence>
<dbReference type="Proteomes" id="UP000191285">
    <property type="component" value="Unassembled WGS sequence"/>
</dbReference>
<comment type="caution">
    <text evidence="1">The sequence shown here is derived from an EMBL/GenBank/DDBJ whole genome shotgun (WGS) entry which is preliminary data.</text>
</comment>
<name>A0A1V6SY57_9EURO</name>
<protein>
    <submittedName>
        <fullName evidence="1">Uncharacterized protein</fullName>
    </submittedName>
</protein>
<proteinExistence type="predicted"/>
<gene>
    <name evidence="1" type="ORF">PENSTE_c017G05303</name>
</gene>
<keyword evidence="2" id="KW-1185">Reference proteome</keyword>
<sequence length="80" mass="9059">MTDSPIEETDLPLQLSHVRDLLKKKDLLPPEPRLALQTLVKILLSRFNQNNLHEAMGTVCEINSLLEKDSARHAFPPGEM</sequence>